<feature type="non-terminal residue" evidence="2">
    <location>
        <position position="1"/>
    </location>
</feature>
<evidence type="ECO:0000313" key="2">
    <source>
        <dbReference type="EMBL" id="KXV45265.1"/>
    </source>
</evidence>
<dbReference type="Gene3D" id="2.70.98.10">
    <property type="match status" value="1"/>
</dbReference>
<feature type="domain" description="Glycosyl hydrolase family 92 N-terminal" evidence="1">
    <location>
        <begin position="65"/>
        <end position="166"/>
    </location>
</feature>
<dbReference type="GO" id="GO:0030246">
    <property type="term" value="F:carbohydrate binding"/>
    <property type="evidence" value="ECO:0007669"/>
    <property type="project" value="InterPro"/>
</dbReference>
<evidence type="ECO:0000313" key="3">
    <source>
        <dbReference type="Proteomes" id="UP000075682"/>
    </source>
</evidence>
<accession>A0AAW3R0I4</accession>
<dbReference type="EMBL" id="LHZN01000001">
    <property type="protein sequence ID" value="KXV45265.1"/>
    <property type="molecule type" value="Genomic_DNA"/>
</dbReference>
<dbReference type="GO" id="GO:0005829">
    <property type="term" value="C:cytosol"/>
    <property type="evidence" value="ECO:0007669"/>
    <property type="project" value="TreeGrafter"/>
</dbReference>
<dbReference type="PANTHER" id="PTHR12143:SF43">
    <property type="entry name" value="PUTATIVE-RELATED"/>
    <property type="match status" value="1"/>
</dbReference>
<dbReference type="InterPro" id="IPR014718">
    <property type="entry name" value="GH-type_carb-bd"/>
</dbReference>
<dbReference type="Proteomes" id="UP000075682">
    <property type="component" value="Unassembled WGS sequence"/>
</dbReference>
<evidence type="ECO:0000259" key="1">
    <source>
        <dbReference type="Pfam" id="PF17678"/>
    </source>
</evidence>
<dbReference type="GO" id="GO:0006516">
    <property type="term" value="P:glycoprotein catabolic process"/>
    <property type="evidence" value="ECO:0007669"/>
    <property type="project" value="TreeGrafter"/>
</dbReference>
<sequence length="167" mass="18311">GAGRALYPNQWTLVDVPLGNIAAGRTVAALELTSHAPNSTTRRVYLDAAFITNIPDQTSLTPADLVDTRRGTNANGHYSRGNNFPAVAVPHGFNFWTPVTRGNSNWLYQYQERNGPDNHPRLEALSLSHEPSPWMGDHDTFQIMPALGPDTPSADRTARAIGFTHDH</sequence>
<dbReference type="InterPro" id="IPR050883">
    <property type="entry name" value="PNGase"/>
</dbReference>
<reference evidence="2 3" key="1">
    <citation type="submission" date="2015-06" db="EMBL/GenBank/DDBJ databases">
        <title>Improved classification and identification of acetic acid bacteria using matrix-assisted laser desorption/ionization time-of-flight mass spectrometry; Gluconobacter nephelii and Gluconobacter uchimurae are later heterotypic synonyms of Gluconobacter japonicus and Gluconobacter oxydans, respectively.</title>
        <authorList>
            <person name="Li L."/>
            <person name="Cleenwerck I."/>
            <person name="De Vuyst L."/>
            <person name="Vandamme P."/>
        </authorList>
    </citation>
    <scope>NUCLEOTIDE SEQUENCE [LARGE SCALE GENOMIC DNA]</scope>
    <source>
        <strain evidence="2 3">LMG 1356</strain>
    </source>
</reference>
<name>A0AAW3R0I4_9PROT</name>
<dbReference type="AlphaFoldDB" id="A0AAW3R0I4"/>
<organism evidence="2 3">
    <name type="scientific">Gluconobacter albidus</name>
    <dbReference type="NCBI Taxonomy" id="318683"/>
    <lineage>
        <taxon>Bacteria</taxon>
        <taxon>Pseudomonadati</taxon>
        <taxon>Pseudomonadota</taxon>
        <taxon>Alphaproteobacteria</taxon>
        <taxon>Acetobacterales</taxon>
        <taxon>Acetobacteraceae</taxon>
        <taxon>Gluconobacter</taxon>
    </lineage>
</organism>
<comment type="caution">
    <text evidence="2">The sequence shown here is derived from an EMBL/GenBank/DDBJ whole genome shotgun (WGS) entry which is preliminary data.</text>
</comment>
<dbReference type="Pfam" id="PF17678">
    <property type="entry name" value="Glyco_hydro_92N"/>
    <property type="match status" value="1"/>
</dbReference>
<proteinExistence type="predicted"/>
<protein>
    <recommendedName>
        <fullName evidence="1">Glycosyl hydrolase family 92 N-terminal domain-containing protein</fullName>
    </recommendedName>
</protein>
<dbReference type="InterPro" id="IPR041371">
    <property type="entry name" value="GH92_N"/>
</dbReference>
<feature type="non-terminal residue" evidence="2">
    <location>
        <position position="167"/>
    </location>
</feature>
<dbReference type="GO" id="GO:0000224">
    <property type="term" value="F:peptide-N4-(N-acetyl-beta-glucosaminyl)asparagine amidase activity"/>
    <property type="evidence" value="ECO:0007669"/>
    <property type="project" value="TreeGrafter"/>
</dbReference>
<gene>
    <name evidence="2" type="ORF">AD941_00005</name>
</gene>
<dbReference type="PANTHER" id="PTHR12143">
    <property type="entry name" value="PEPTIDE N-GLYCANASE PNGASE -RELATED"/>
    <property type="match status" value="1"/>
</dbReference>